<sequence>MITWEKGTDTPDDLYSHQIRQDGRLIRTQIGFVRSCLIAGLNPNEKHTYTVSTYYNRGGNEYTAPSNPVQGATFSPTFTASDGTNYNATVLKWNNMAGIAQELLVERATPGGQREELAVLSSISQGYTDTEGVPGYEYMYYLTPIGSTFGEQSDAGYSRPNGVIKGYVRSSLGTGVPGVTVKVDVDGALTPSGATLPPGCPGPTAYCATTDITGYYEVRDIYYHEEASFTITPEKLATTPHRFAPATSRRTLDVTANIAPGVDFNDLSVFTIQGRVHYPIVTAGDTCGISDVKILVDDNDVGIRTNGNGYWSHVLQDIDDYSFTPEFSHHTFIATDGRFDPSQVQVSDHVSDLNFTDTTTDSLRIVVQGGCGVSLGDSIEVEIRTSNNCYQETVVLDESGVGVISDLPAREYQVKVADIFGVVAGFQKFDILDQIGVERITVDLTVRDTADVITVYDSMIITPQVTTLAPNNTIIEVTPADTIFAGTLDTVRRSVDPEARFIYRSPLIISTDFAQAGATIVNCTNTGDVIVMEQGLSYTIQIDVAETLGSDCPINTGSLKIYDFISDRGAKPTILPIRNGIVNYTINAGAPNLATSADHSYEKLLFIIPEVDQLSPEPVSYWAVVEGVKTPKGSLISRTPEIPMLILHDPPGDNSYSYVEAGTSFTNFTRTEMLTGSDEGFYTNTVVGTAAKIFMVEFAAGVQLQLDIQTGRDEFNRTGTEATVTFLDRFSTSDLDNLTGGDGDVYIGAAYNQEYSIAQELKFKNCAGQITDVPAINVESFATTFVYTELHIKNVLLPTLGRLRAGIINNRIPSDMTEDEKIEANLLLADSLSWENILAKNDTARTEGVFVENVTFSAGASVSREKTESNSASTSYEYNAFMNTDFAVGIKGQFKGLGLWIETETGGFGSFRSYTSVDEGASNDTTRTVGYVFDDGDIGDFFSVDILTDESYDVPAFRLRAGTSSCPQEVNTQARDRPKIGITPPKKISGIPADGTATFVCSVTNNSESGETREYHVRTVSTTNPDGAQLILGGQRINNGPATFFLPAGETIELTLAVKRGPLASNYQDIGVMVYPPCEYELWQDNGSLVNADTAYITQLNFATECSDVTLREPFNGWIINRNSGDSLSTTFSGYDRNNDSLENLVIELKPEGKGYREIYVVPAADLTSANYSFDLNLRKFPDGAYTLRAVASCGRNGVTYSSEKHGIIDRRSLAPFGYPSPSDGFLRPGQDISVSFDKTINCTFPTGDYQPEYSLTRSDTDTEIAVTLECSGQTIILRPDTPLTDMPDLAGVEVTARLNKLRDPSGNEQKYATVWSFRVNTVPVFWEPSPIYYSGFAGLEHVVTGVLKNDSDLSKPYSFDLQDVSGLVSYPDWLTPLQINGTILANNTEEVSFAVDPELTPGIYSGTIDALVDGEVVSTDVTVELLAIPVNWPFSPDNYEYDMTIVAQFSLDGSDTLLSTDDRDLVGAFVNGEIRGVAQVEYIPSSNSYAAYLKVYSNTLGGGQADEITFRFWHALNGVEYGAMESLTFRADDHVGSASQPYILHPEGIFQVIPLNQGWNWISLNVASADMSRESVFESILGSTAGNDIIVKTQSQSAQYSPGSGWSSNLRDIELGQGYLLHLSIAPDTLKVVGLPSPTPVAFGIENRWNWIGYPRINPEPVNDVLQDLLPGDGDILKGKSGFSLFEAASGEWTGNLTQFMPGAGYKLQSSRKGTITHPAQKTFGYEVERGRFEQNMNVTGVFDAELLGETDYTQLEVIALVNGECRGIGQLEYCSSEADYRAFVLVSGNVADYGQPLEFRILNKETGTEYPTNGEEQAFGADYIVGSVSNPYAFLQNTTPVVGSSLYAYVLGANRPNPATGRTLIPFSIPQEQAVLLEIYDVNGRLIRTLADRSFMAGDHLVPVELTGLSAGVYLYRMQTDGFEQSRRMIVR</sequence>
<proteinExistence type="predicted"/>
<comment type="caution">
    <text evidence="2">The sequence shown here is derived from an EMBL/GenBank/DDBJ whole genome shotgun (WGS) entry which is preliminary data.</text>
</comment>
<accession>A0A840E9S7</accession>
<dbReference type="Pfam" id="PF18962">
    <property type="entry name" value="Por_Secre_tail"/>
    <property type="match status" value="1"/>
</dbReference>
<protein>
    <recommendedName>
        <fullName evidence="1">Secretion system C-terminal sorting domain-containing protein</fullName>
    </recommendedName>
</protein>
<gene>
    <name evidence="2" type="ORF">GGR28_002935</name>
</gene>
<dbReference type="NCBIfam" id="TIGR04183">
    <property type="entry name" value="Por_Secre_tail"/>
    <property type="match status" value="1"/>
</dbReference>
<dbReference type="RefSeq" id="WP_183496535.1">
    <property type="nucleotide sequence ID" value="NZ_JACIFF010000007.1"/>
</dbReference>
<dbReference type="InterPro" id="IPR026444">
    <property type="entry name" value="Secre_tail"/>
</dbReference>
<name>A0A840E9S7_9BACT</name>
<reference evidence="2 3" key="1">
    <citation type="submission" date="2020-08" db="EMBL/GenBank/DDBJ databases">
        <title>Genomic Encyclopedia of Type Strains, Phase IV (KMG-IV): sequencing the most valuable type-strain genomes for metagenomic binning, comparative biology and taxonomic classification.</title>
        <authorList>
            <person name="Goeker M."/>
        </authorList>
    </citation>
    <scope>NUCLEOTIDE SEQUENCE [LARGE SCALE GENOMIC DNA]</scope>
    <source>
        <strain evidence="2 3">DSM 105137</strain>
    </source>
</reference>
<dbReference type="Proteomes" id="UP000576209">
    <property type="component" value="Unassembled WGS sequence"/>
</dbReference>
<evidence type="ECO:0000313" key="2">
    <source>
        <dbReference type="EMBL" id="MBB4080305.1"/>
    </source>
</evidence>
<keyword evidence="3" id="KW-1185">Reference proteome</keyword>
<organism evidence="2 3">
    <name type="scientific">Neolewinella aquimaris</name>
    <dbReference type="NCBI Taxonomy" id="1835722"/>
    <lineage>
        <taxon>Bacteria</taxon>
        <taxon>Pseudomonadati</taxon>
        <taxon>Bacteroidota</taxon>
        <taxon>Saprospiria</taxon>
        <taxon>Saprospirales</taxon>
        <taxon>Lewinellaceae</taxon>
        <taxon>Neolewinella</taxon>
    </lineage>
</organism>
<dbReference type="EMBL" id="JACIFF010000007">
    <property type="protein sequence ID" value="MBB4080305.1"/>
    <property type="molecule type" value="Genomic_DNA"/>
</dbReference>
<evidence type="ECO:0000259" key="1">
    <source>
        <dbReference type="Pfam" id="PF18962"/>
    </source>
</evidence>
<feature type="domain" description="Secretion system C-terminal sorting" evidence="1">
    <location>
        <begin position="1858"/>
        <end position="1933"/>
    </location>
</feature>
<evidence type="ECO:0000313" key="3">
    <source>
        <dbReference type="Proteomes" id="UP000576209"/>
    </source>
</evidence>